<evidence type="ECO:0000313" key="1">
    <source>
        <dbReference type="EMBL" id="SHE26047.1"/>
    </source>
</evidence>
<accession>A0A1M4S238</accession>
<gene>
    <name evidence="1" type="ORF">ACGLYG10_2290</name>
</gene>
<name>A0A1M4S238_9ACTO</name>
<dbReference type="EMBL" id="FQTT01000012">
    <property type="protein sequence ID" value="SHE26047.1"/>
    <property type="molecule type" value="Genomic_DNA"/>
</dbReference>
<protein>
    <submittedName>
        <fullName evidence="1">Uncharacterized protein</fullName>
    </submittedName>
</protein>
<evidence type="ECO:0000313" key="2">
    <source>
        <dbReference type="Proteomes" id="UP000184291"/>
    </source>
</evidence>
<dbReference type="Proteomes" id="UP000184291">
    <property type="component" value="Unassembled WGS sequence"/>
</dbReference>
<proteinExistence type="predicted"/>
<dbReference type="AlphaFoldDB" id="A0A1M4S238"/>
<sequence>MAYVSMDAEGVQGFIDALQSWTDNAEVERSELYNLSNS</sequence>
<reference evidence="2" key="1">
    <citation type="submission" date="2016-09" db="EMBL/GenBank/DDBJ databases">
        <authorList>
            <person name="Strepis N."/>
        </authorList>
    </citation>
    <scope>NUCLEOTIDE SEQUENCE [LARGE SCALE GENOMIC DNA]</scope>
</reference>
<keyword evidence="2" id="KW-1185">Reference proteome</keyword>
<organism evidence="1 2">
    <name type="scientific">Actinomyces glycerinitolerans</name>
    <dbReference type="NCBI Taxonomy" id="1892869"/>
    <lineage>
        <taxon>Bacteria</taxon>
        <taxon>Bacillati</taxon>
        <taxon>Actinomycetota</taxon>
        <taxon>Actinomycetes</taxon>
        <taxon>Actinomycetales</taxon>
        <taxon>Actinomycetaceae</taxon>
        <taxon>Actinomyces</taxon>
    </lineage>
</organism>